<dbReference type="InterPro" id="IPR035931">
    <property type="entry name" value="YlxR-like_sf"/>
</dbReference>
<feature type="domain" description="YlxR" evidence="2">
    <location>
        <begin position="34"/>
        <end position="100"/>
    </location>
</feature>
<keyword evidence="4" id="KW-1185">Reference proteome</keyword>
<dbReference type="AlphaFoldDB" id="L7KMZ3"/>
<dbReference type="PANTHER" id="PTHR34215:SF1">
    <property type="entry name" value="YLXR DOMAIN-CONTAINING PROTEIN"/>
    <property type="match status" value="1"/>
</dbReference>
<dbReference type="STRING" id="1220583.GOACH_17_01305"/>
<dbReference type="SUPFAM" id="SSF64376">
    <property type="entry name" value="YlxR-like"/>
    <property type="match status" value="1"/>
</dbReference>
<dbReference type="InterPro" id="IPR037465">
    <property type="entry name" value="YlxR"/>
</dbReference>
<dbReference type="InterPro" id="IPR007393">
    <property type="entry name" value="YlxR_dom"/>
</dbReference>
<evidence type="ECO:0000313" key="4">
    <source>
        <dbReference type="Proteomes" id="UP000010988"/>
    </source>
</evidence>
<accession>L7KMZ3</accession>
<name>L7KMZ3_9ACTN</name>
<feature type="region of interest" description="Disordered" evidence="1">
    <location>
        <begin position="1"/>
        <end position="31"/>
    </location>
</feature>
<dbReference type="Gene3D" id="3.30.1230.10">
    <property type="entry name" value="YlxR-like"/>
    <property type="match status" value="1"/>
</dbReference>
<dbReference type="PANTHER" id="PTHR34215">
    <property type="entry name" value="BLL0784 PROTEIN"/>
    <property type="match status" value="1"/>
</dbReference>
<feature type="region of interest" description="Disordered" evidence="1">
    <location>
        <begin position="116"/>
        <end position="139"/>
    </location>
</feature>
<dbReference type="EMBL" id="BANR01000017">
    <property type="protein sequence ID" value="GAC49876.1"/>
    <property type="molecule type" value="Genomic_DNA"/>
</dbReference>
<dbReference type="eggNOG" id="COG2740">
    <property type="taxonomic scope" value="Bacteria"/>
</dbReference>
<comment type="caution">
    <text evidence="3">The sequence shown here is derived from an EMBL/GenBank/DDBJ whole genome shotgun (WGS) entry which is preliminary data.</text>
</comment>
<evidence type="ECO:0000313" key="3">
    <source>
        <dbReference type="EMBL" id="GAC49876.1"/>
    </source>
</evidence>
<dbReference type="Pfam" id="PF04296">
    <property type="entry name" value="YlxR"/>
    <property type="match status" value="1"/>
</dbReference>
<sequence>MRPDASCGNNSDGGNRSGRRNDSSQGLSPQGPIRMCLGCRQRVGIADLVRVVAAACDGGSRVVVDVARTMPGRGAWMHPSADCVSAAVRRHAFARALRSPGLVVDQSDLEEVLITRSGEGTDESGPMGPEQVAEDMSTP</sequence>
<protein>
    <recommendedName>
        <fullName evidence="2">YlxR domain-containing protein</fullName>
    </recommendedName>
</protein>
<reference evidence="3 4" key="1">
    <citation type="submission" date="2012-12" db="EMBL/GenBank/DDBJ databases">
        <title>Whole genome shotgun sequence of Gordonia aichiensis NBRC 108223.</title>
        <authorList>
            <person name="Isaki-Nakamura S."/>
            <person name="Hosoyama A."/>
            <person name="Tsuchikane K."/>
            <person name="Ando Y."/>
            <person name="Baba S."/>
            <person name="Ohji S."/>
            <person name="Hamada M."/>
            <person name="Tamura T."/>
            <person name="Yamazoe A."/>
            <person name="Yamazaki S."/>
            <person name="Fujita N."/>
        </authorList>
    </citation>
    <scope>NUCLEOTIDE SEQUENCE [LARGE SCALE GENOMIC DNA]</scope>
    <source>
        <strain evidence="3 4">NBRC 108223</strain>
    </source>
</reference>
<evidence type="ECO:0000256" key="1">
    <source>
        <dbReference type="SAM" id="MobiDB-lite"/>
    </source>
</evidence>
<dbReference type="Proteomes" id="UP000010988">
    <property type="component" value="Unassembled WGS sequence"/>
</dbReference>
<proteinExistence type="predicted"/>
<evidence type="ECO:0000259" key="2">
    <source>
        <dbReference type="Pfam" id="PF04296"/>
    </source>
</evidence>
<gene>
    <name evidence="3" type="ORF">GOACH_17_01305</name>
</gene>
<organism evidence="3 4">
    <name type="scientific">Gordonia aichiensis NBRC 108223</name>
    <dbReference type="NCBI Taxonomy" id="1220583"/>
    <lineage>
        <taxon>Bacteria</taxon>
        <taxon>Bacillati</taxon>
        <taxon>Actinomycetota</taxon>
        <taxon>Actinomycetes</taxon>
        <taxon>Mycobacteriales</taxon>
        <taxon>Gordoniaceae</taxon>
        <taxon>Gordonia</taxon>
    </lineage>
</organism>